<dbReference type="GO" id="GO:0016020">
    <property type="term" value="C:membrane"/>
    <property type="evidence" value="ECO:0007669"/>
    <property type="project" value="UniProtKB-SubCell"/>
</dbReference>
<reference evidence="15" key="1">
    <citation type="journal article" date="2021" name="Evol. Appl.">
        <title>The genome of the Pyrenean desman and the effects of bottlenecks and inbreeding on the genomic landscape of an endangered species.</title>
        <authorList>
            <person name="Escoda L."/>
            <person name="Castresana J."/>
        </authorList>
    </citation>
    <scope>NUCLEOTIDE SEQUENCE</scope>
    <source>
        <strain evidence="15">IBE-C5619</strain>
    </source>
</reference>
<evidence type="ECO:0000256" key="8">
    <source>
        <dbReference type="ARBA" id="ARBA00023136"/>
    </source>
</evidence>
<evidence type="ECO:0000256" key="5">
    <source>
        <dbReference type="ARBA" id="ARBA00022701"/>
    </source>
</evidence>
<protein>
    <recommendedName>
        <fullName evidence="10">Regulator of microtubule dynamics protein 2</fullName>
    </recommendedName>
    <alternativeName>
        <fullName evidence="11">Protein FAM82A1</fullName>
    </alternativeName>
</protein>
<evidence type="ECO:0000256" key="4">
    <source>
        <dbReference type="ARBA" id="ARBA00022692"/>
    </source>
</evidence>
<dbReference type="EMBL" id="JAGFMF010012281">
    <property type="protein sequence ID" value="KAG8504782.1"/>
    <property type="molecule type" value="Genomic_DNA"/>
</dbReference>
<feature type="transmembrane region" description="Helical" evidence="14">
    <location>
        <begin position="184"/>
        <end position="202"/>
    </location>
</feature>
<dbReference type="SUPFAM" id="SSF48452">
    <property type="entry name" value="TPR-like"/>
    <property type="match status" value="1"/>
</dbReference>
<feature type="non-terminal residue" evidence="15">
    <location>
        <position position="1015"/>
    </location>
</feature>
<name>A0A8J5ZNG0_GALPY</name>
<dbReference type="Pfam" id="PF21033">
    <property type="entry name" value="RMD1-3"/>
    <property type="match status" value="1"/>
</dbReference>
<organism evidence="15 16">
    <name type="scientific">Galemys pyrenaicus</name>
    <name type="common">Iberian desman</name>
    <name type="synonym">Pyrenean desman</name>
    <dbReference type="NCBI Taxonomy" id="202257"/>
    <lineage>
        <taxon>Eukaryota</taxon>
        <taxon>Metazoa</taxon>
        <taxon>Chordata</taxon>
        <taxon>Craniata</taxon>
        <taxon>Vertebrata</taxon>
        <taxon>Euteleostomi</taxon>
        <taxon>Mammalia</taxon>
        <taxon>Eutheria</taxon>
        <taxon>Laurasiatheria</taxon>
        <taxon>Eulipotyphla</taxon>
        <taxon>Talpidae</taxon>
        <taxon>Galemys</taxon>
    </lineage>
</organism>
<comment type="subcellular location">
    <subcellularLocation>
        <location evidence="2">Cytoplasm</location>
        <location evidence="2">Cytoskeleton</location>
        <location evidence="2">Spindle pole</location>
    </subcellularLocation>
    <subcellularLocation>
        <location evidence="1">Membrane</location>
        <topology evidence="1">Single-pass membrane protein</topology>
    </subcellularLocation>
</comment>
<keyword evidence="4 14" id="KW-0812">Transmembrane</keyword>
<proteinExistence type="inferred from homology"/>
<dbReference type="InterPro" id="IPR011990">
    <property type="entry name" value="TPR-like_helical_dom_sf"/>
</dbReference>
<evidence type="ECO:0000313" key="16">
    <source>
        <dbReference type="Proteomes" id="UP000700334"/>
    </source>
</evidence>
<comment type="similarity">
    <text evidence="9">Belongs to the RMDN family.</text>
</comment>
<comment type="caution">
    <text evidence="15">The sequence shown here is derived from an EMBL/GenBank/DDBJ whole genome shotgun (WGS) entry which is preliminary data.</text>
</comment>
<evidence type="ECO:0000256" key="1">
    <source>
        <dbReference type="ARBA" id="ARBA00004167"/>
    </source>
</evidence>
<feature type="region of interest" description="Disordered" evidence="13">
    <location>
        <begin position="37"/>
        <end position="89"/>
    </location>
</feature>
<feature type="region of interest" description="Disordered" evidence="13">
    <location>
        <begin position="104"/>
        <end position="177"/>
    </location>
</feature>
<feature type="compositionally biased region" description="Low complexity" evidence="13">
    <location>
        <begin position="104"/>
        <end position="122"/>
    </location>
</feature>
<evidence type="ECO:0000256" key="11">
    <source>
        <dbReference type="ARBA" id="ARBA00041609"/>
    </source>
</evidence>
<feature type="region of interest" description="Disordered" evidence="13">
    <location>
        <begin position="972"/>
        <end position="1015"/>
    </location>
</feature>
<evidence type="ECO:0000313" key="15">
    <source>
        <dbReference type="EMBL" id="KAG8504782.1"/>
    </source>
</evidence>
<feature type="coiled-coil region" evidence="12">
    <location>
        <begin position="251"/>
        <end position="281"/>
    </location>
</feature>
<feature type="compositionally biased region" description="Basic and acidic residues" evidence="13">
    <location>
        <begin position="974"/>
        <end position="1001"/>
    </location>
</feature>
<dbReference type="GO" id="GO:0008017">
    <property type="term" value="F:microtubule binding"/>
    <property type="evidence" value="ECO:0007669"/>
    <property type="project" value="TreeGrafter"/>
</dbReference>
<evidence type="ECO:0000256" key="2">
    <source>
        <dbReference type="ARBA" id="ARBA00004647"/>
    </source>
</evidence>
<comment type="subunit">
    <text evidence="3">Interacts with microtubules.</text>
</comment>
<dbReference type="InterPro" id="IPR049039">
    <property type="entry name" value="RMD1-3_a_helical_rpt"/>
</dbReference>
<feature type="region of interest" description="Disordered" evidence="13">
    <location>
        <begin position="294"/>
        <end position="393"/>
    </location>
</feature>
<dbReference type="GO" id="GO:0097431">
    <property type="term" value="C:mitotic spindle pole"/>
    <property type="evidence" value="ECO:0007669"/>
    <property type="project" value="TreeGrafter"/>
</dbReference>
<accession>A0A8J5ZNG0</accession>
<evidence type="ECO:0000256" key="6">
    <source>
        <dbReference type="ARBA" id="ARBA00022989"/>
    </source>
</evidence>
<dbReference type="AlphaFoldDB" id="A0A8J5ZNG0"/>
<sequence>VLDWAGRKVESWALSVRRSGGVDRLWGRGGLGATMASIGRGQSSSVKGALGSRPKGAEIPARRGGSRRLLPRAPPPAPPLSGSGRCGRGAGLRNLRARGLLSARHCSSGPARPGPAAGPRSPTANRPARSARCVRSGAGRGAAPGAHLAEPAPRKLQPGWSPDFRAGGPLNKKQAMPHSTNKELIFGIMVGTTGISLLLLWYHKVRKPRTAINIPNFLSLGNTLDSIAFQDEMHNSQGTVAIFQRKQLQILEKLNEVLMNMEALKEEIRVLKETIPKLEEYIQGELGGKITVHKISPQHRARKRRLATVQSSATSNSSEEAESEGGCCKEDRNFLRKRQKHRADQVTSNLEPKAPSKAYSATRSRLKKTRQPPSRRKNNSAKGNEVLASSDVSTSSSFSKKRRSLSLKFQKSNTYLYRQQSRANFDSQENISVSDLRPSQYFSFKSLKLFSNPRVSMVTCYEDSSNFDLQSNSWSTFIPNEGEIVSRNSRIADVRKYTSPFLPEYSTMHLMVETRVNYSPQRIFIEKSTYQQNTGNFNSLLTVTGFSPEQSGILFDTEERDQLRNESLYFDSQRHGTNYSTALIQQHPSQSVTSLVLNVGFSSFYKNGSGFTHLKITLTQFPLKYITANTDTEEQSFPVPQAFNTQIEELNLDVLLQKADNLRMDESSKIESFELLCDHKEKFRDEIEFIWRFVRAYGDMCELSTDIKEKKHYANIGKTLGEKAISRAPMNGYCHLWYAVLCGHVSEFESLQNKVSYGQRFKDHLDKAIEFIPEEPYLYYLKGRYCYTVSKLSWLEKKMAATLFGKIPSSTVEEALQNFLKVEELSPSFSKSNYMYLAKCYIDIEQKDEALKYCNLALLLPCVTNETMAKVNSHGCFLLELQSGLKVSHLFLWTCNSLFFHSNLREAGKLGVEVGGLVRGEKGAAVSWTSPSAAQDIHGSPRRMFPFEALTTVSGITQSNCPGKNRVLFNSKHHSTERYANREDKQRLEEKRTIGKERKMGGESGLAGHPFGGPW</sequence>
<evidence type="ECO:0000256" key="10">
    <source>
        <dbReference type="ARBA" id="ARBA00039964"/>
    </source>
</evidence>
<dbReference type="Gene3D" id="1.25.40.10">
    <property type="entry name" value="Tetratricopeptide repeat domain"/>
    <property type="match status" value="1"/>
</dbReference>
<evidence type="ECO:0000256" key="14">
    <source>
        <dbReference type="SAM" id="Phobius"/>
    </source>
</evidence>
<evidence type="ECO:0000256" key="9">
    <source>
        <dbReference type="ARBA" id="ARBA00038360"/>
    </source>
</evidence>
<evidence type="ECO:0000256" key="12">
    <source>
        <dbReference type="SAM" id="Coils"/>
    </source>
</evidence>
<evidence type="ECO:0000256" key="7">
    <source>
        <dbReference type="ARBA" id="ARBA00023054"/>
    </source>
</evidence>
<evidence type="ECO:0000256" key="13">
    <source>
        <dbReference type="SAM" id="MobiDB-lite"/>
    </source>
</evidence>
<dbReference type="PANTHER" id="PTHR16056">
    <property type="entry name" value="REGULATOR OF MICROTUBULE DYNAMICS PROTEIN"/>
    <property type="match status" value="1"/>
</dbReference>
<keyword evidence="16" id="KW-1185">Reference proteome</keyword>
<keyword evidence="8 14" id="KW-0472">Membrane</keyword>
<gene>
    <name evidence="15" type="ORF">J0S82_008304</name>
</gene>
<feature type="compositionally biased region" description="Basic residues" evidence="13">
    <location>
        <begin position="296"/>
        <end position="306"/>
    </location>
</feature>
<dbReference type="Proteomes" id="UP000700334">
    <property type="component" value="Unassembled WGS sequence"/>
</dbReference>
<dbReference type="PANTHER" id="PTHR16056:SF15">
    <property type="entry name" value="REGULATOR OF MICROTUBULE DYNAMICS PROTEIN 2"/>
    <property type="match status" value="1"/>
</dbReference>
<keyword evidence="7 12" id="KW-0175">Coiled coil</keyword>
<dbReference type="OrthoDB" id="512473at2759"/>
<evidence type="ECO:0000256" key="3">
    <source>
        <dbReference type="ARBA" id="ARBA00011375"/>
    </source>
</evidence>
<feature type="compositionally biased region" description="Basic residues" evidence="13">
    <location>
        <begin position="364"/>
        <end position="379"/>
    </location>
</feature>
<keyword evidence="6 14" id="KW-1133">Transmembrane helix</keyword>
<dbReference type="GO" id="GO:0005739">
    <property type="term" value="C:mitochondrion"/>
    <property type="evidence" value="ECO:0007669"/>
    <property type="project" value="TreeGrafter"/>
</dbReference>
<feature type="non-terminal residue" evidence="15">
    <location>
        <position position="1"/>
    </location>
</feature>
<dbReference type="GO" id="GO:0005876">
    <property type="term" value="C:spindle microtubule"/>
    <property type="evidence" value="ECO:0007669"/>
    <property type="project" value="TreeGrafter"/>
</dbReference>
<feature type="compositionally biased region" description="Gly residues" evidence="13">
    <location>
        <begin position="1002"/>
        <end position="1015"/>
    </location>
</feature>
<keyword evidence="5" id="KW-0493">Microtubule</keyword>